<feature type="domain" description="Alcohol dehydrogenase-like N-terminal" evidence="4">
    <location>
        <begin position="24"/>
        <end position="127"/>
    </location>
</feature>
<dbReference type="InterPro" id="IPR050129">
    <property type="entry name" value="Zn_alcohol_dh"/>
</dbReference>
<evidence type="ECO:0000256" key="2">
    <source>
        <dbReference type="SAM" id="MobiDB-lite"/>
    </source>
</evidence>
<dbReference type="InterPro" id="IPR036291">
    <property type="entry name" value="NAD(P)-bd_dom_sf"/>
</dbReference>
<name>A0A967K9N0_9PROT</name>
<dbReference type="SUPFAM" id="SSF50129">
    <property type="entry name" value="GroES-like"/>
    <property type="match status" value="1"/>
</dbReference>
<gene>
    <name evidence="5" type="ORF">HBA54_15390</name>
</gene>
<dbReference type="Proteomes" id="UP000761264">
    <property type="component" value="Unassembled WGS sequence"/>
</dbReference>
<organism evidence="5 6">
    <name type="scientific">Pelagibius litoralis</name>
    <dbReference type="NCBI Taxonomy" id="374515"/>
    <lineage>
        <taxon>Bacteria</taxon>
        <taxon>Pseudomonadati</taxon>
        <taxon>Pseudomonadota</taxon>
        <taxon>Alphaproteobacteria</taxon>
        <taxon>Rhodospirillales</taxon>
        <taxon>Rhodovibrionaceae</taxon>
        <taxon>Pelagibius</taxon>
    </lineage>
</organism>
<evidence type="ECO:0000256" key="1">
    <source>
        <dbReference type="ARBA" id="ARBA00023002"/>
    </source>
</evidence>
<dbReference type="GO" id="GO:0016491">
    <property type="term" value="F:oxidoreductase activity"/>
    <property type="evidence" value="ECO:0007669"/>
    <property type="project" value="UniProtKB-KW"/>
</dbReference>
<evidence type="ECO:0000313" key="5">
    <source>
        <dbReference type="EMBL" id="NIA69987.1"/>
    </source>
</evidence>
<dbReference type="AlphaFoldDB" id="A0A967K9N0"/>
<protein>
    <submittedName>
        <fullName evidence="5">Alcohol dehydrogenase catalytic domain-containing protein</fullName>
    </submittedName>
</protein>
<evidence type="ECO:0000313" key="6">
    <source>
        <dbReference type="Proteomes" id="UP000761264"/>
    </source>
</evidence>
<dbReference type="SUPFAM" id="SSF51735">
    <property type="entry name" value="NAD(P)-binding Rossmann-fold domains"/>
    <property type="match status" value="1"/>
</dbReference>
<dbReference type="Pfam" id="PF00107">
    <property type="entry name" value="ADH_zinc_N"/>
    <property type="match status" value="1"/>
</dbReference>
<evidence type="ECO:0000259" key="4">
    <source>
        <dbReference type="Pfam" id="PF08240"/>
    </source>
</evidence>
<dbReference type="InterPro" id="IPR011032">
    <property type="entry name" value="GroES-like_sf"/>
</dbReference>
<dbReference type="PANTHER" id="PTHR43401:SF2">
    <property type="entry name" value="L-THREONINE 3-DEHYDROGENASE"/>
    <property type="match status" value="1"/>
</dbReference>
<dbReference type="PANTHER" id="PTHR43401">
    <property type="entry name" value="L-THREONINE 3-DEHYDROGENASE"/>
    <property type="match status" value="1"/>
</dbReference>
<comment type="caution">
    <text evidence="5">The sequence shown here is derived from an EMBL/GenBank/DDBJ whole genome shotgun (WGS) entry which is preliminary data.</text>
</comment>
<keyword evidence="1" id="KW-0560">Oxidoreductase</keyword>
<feature type="region of interest" description="Disordered" evidence="2">
    <location>
        <begin position="1"/>
        <end position="24"/>
    </location>
</feature>
<evidence type="ECO:0000259" key="3">
    <source>
        <dbReference type="Pfam" id="PF00107"/>
    </source>
</evidence>
<dbReference type="Pfam" id="PF08240">
    <property type="entry name" value="ADH_N"/>
    <property type="match status" value="1"/>
</dbReference>
<keyword evidence="6" id="KW-1185">Reference proteome</keyword>
<proteinExistence type="predicted"/>
<accession>A0A967K9N0</accession>
<dbReference type="RefSeq" id="WP_167226126.1">
    <property type="nucleotide sequence ID" value="NZ_JAAQPH010000011.1"/>
</dbReference>
<dbReference type="EMBL" id="JAAQPH010000011">
    <property type="protein sequence ID" value="NIA69987.1"/>
    <property type="molecule type" value="Genomic_DNA"/>
</dbReference>
<sequence length="328" mass="34602">MKALVYTATKQTEYRDEPEPQPENGEALVRIEAVGICGSDMHAWHGHDPRRVPPLILGHEACGTVLEGSNPGTRVVLNPLITCGLCRYCVEGRSNLCPSRDLIGMRRPGAFGERIAIPENNLIAVPDGMDPAHAALTEPCATAWHALALAARAAWRPLAESRALVIGGGSVGLLGALILKTWGAAEVRLAETNALRRETATAAGLDAFDPIAEPAVPAGFDLVLDAVGMVATRRAATQTVAPGGVVAHVGLQEPAGDFDARSVTLSEITFVGVYTYTETDLRASLAALQDGRLGSLNWIDQRPLAEGGRAFEDLDAGRSSAAKVILRP</sequence>
<reference evidence="5" key="1">
    <citation type="submission" date="2020-03" db="EMBL/GenBank/DDBJ databases">
        <title>Genome of Pelagibius litoralis DSM 21314T.</title>
        <authorList>
            <person name="Wang G."/>
        </authorList>
    </citation>
    <scope>NUCLEOTIDE SEQUENCE</scope>
    <source>
        <strain evidence="5">DSM 21314</strain>
    </source>
</reference>
<dbReference type="InterPro" id="IPR013154">
    <property type="entry name" value="ADH-like_N"/>
</dbReference>
<dbReference type="Gene3D" id="3.40.50.720">
    <property type="entry name" value="NAD(P)-binding Rossmann-like Domain"/>
    <property type="match status" value="1"/>
</dbReference>
<dbReference type="InterPro" id="IPR013149">
    <property type="entry name" value="ADH-like_C"/>
</dbReference>
<feature type="domain" description="Alcohol dehydrogenase-like C-terminal" evidence="3">
    <location>
        <begin position="171"/>
        <end position="288"/>
    </location>
</feature>
<dbReference type="Gene3D" id="3.90.180.10">
    <property type="entry name" value="Medium-chain alcohol dehydrogenases, catalytic domain"/>
    <property type="match status" value="1"/>
</dbReference>